<evidence type="ECO:0000313" key="3">
    <source>
        <dbReference type="Proteomes" id="UP000823775"/>
    </source>
</evidence>
<feature type="compositionally biased region" description="Polar residues" evidence="1">
    <location>
        <begin position="124"/>
        <end position="140"/>
    </location>
</feature>
<dbReference type="Proteomes" id="UP000823775">
    <property type="component" value="Unassembled WGS sequence"/>
</dbReference>
<evidence type="ECO:0000313" key="2">
    <source>
        <dbReference type="EMBL" id="MCD7459883.1"/>
    </source>
</evidence>
<accession>A0ABS8SM38</accession>
<name>A0ABS8SM38_DATST</name>
<comment type="caution">
    <text evidence="2">The sequence shown here is derived from an EMBL/GenBank/DDBJ whole genome shotgun (WGS) entry which is preliminary data.</text>
</comment>
<evidence type="ECO:0000256" key="1">
    <source>
        <dbReference type="SAM" id="MobiDB-lite"/>
    </source>
</evidence>
<gene>
    <name evidence="2" type="ORF">HAX54_042200</name>
</gene>
<reference evidence="2 3" key="1">
    <citation type="journal article" date="2021" name="BMC Genomics">
        <title>Datura genome reveals duplications of psychoactive alkaloid biosynthetic genes and high mutation rate following tissue culture.</title>
        <authorList>
            <person name="Rajewski A."/>
            <person name="Carter-House D."/>
            <person name="Stajich J."/>
            <person name="Litt A."/>
        </authorList>
    </citation>
    <scope>NUCLEOTIDE SEQUENCE [LARGE SCALE GENOMIC DNA]</scope>
    <source>
        <strain evidence="2">AR-01</strain>
    </source>
</reference>
<organism evidence="2 3">
    <name type="scientific">Datura stramonium</name>
    <name type="common">Jimsonweed</name>
    <name type="synonym">Common thornapple</name>
    <dbReference type="NCBI Taxonomy" id="4076"/>
    <lineage>
        <taxon>Eukaryota</taxon>
        <taxon>Viridiplantae</taxon>
        <taxon>Streptophyta</taxon>
        <taxon>Embryophyta</taxon>
        <taxon>Tracheophyta</taxon>
        <taxon>Spermatophyta</taxon>
        <taxon>Magnoliopsida</taxon>
        <taxon>eudicotyledons</taxon>
        <taxon>Gunneridae</taxon>
        <taxon>Pentapetalae</taxon>
        <taxon>asterids</taxon>
        <taxon>lamiids</taxon>
        <taxon>Solanales</taxon>
        <taxon>Solanaceae</taxon>
        <taxon>Solanoideae</taxon>
        <taxon>Datureae</taxon>
        <taxon>Datura</taxon>
    </lineage>
</organism>
<proteinExistence type="predicted"/>
<protein>
    <submittedName>
        <fullName evidence="2">Uncharacterized protein</fullName>
    </submittedName>
</protein>
<dbReference type="EMBL" id="JACEIK010000619">
    <property type="protein sequence ID" value="MCD7459883.1"/>
    <property type="molecule type" value="Genomic_DNA"/>
</dbReference>
<feature type="region of interest" description="Disordered" evidence="1">
    <location>
        <begin position="118"/>
        <end position="140"/>
    </location>
</feature>
<sequence length="140" mass="15059">MISSPLPSGALSGYTDSKFSTASGEKELWILIIGPLCIGAEQCSTNSTWYIFPKPLGEAFLALFGDKSGSVLTMSGHTWIASKSVCCSAGEEATILPIGLEHNIQKNKGKVDYDNHIKAERPDQSPTSSGALNFWKDQSF</sequence>
<keyword evidence="3" id="KW-1185">Reference proteome</keyword>